<evidence type="ECO:0000259" key="1">
    <source>
        <dbReference type="Pfam" id="PF09917"/>
    </source>
</evidence>
<evidence type="ECO:0000313" key="2">
    <source>
        <dbReference type="EMBL" id="GGZ57839.1"/>
    </source>
</evidence>
<evidence type="ECO:0000313" key="3">
    <source>
        <dbReference type="Proteomes" id="UP000615593"/>
    </source>
</evidence>
<dbReference type="RefSeq" id="WP_036243348.1">
    <property type="nucleotide sequence ID" value="NZ_BMWY01000005.1"/>
</dbReference>
<dbReference type="EMBL" id="BMWY01000005">
    <property type="protein sequence ID" value="GGZ57839.1"/>
    <property type="molecule type" value="Genomic_DNA"/>
</dbReference>
<dbReference type="GeneID" id="94369585"/>
<protein>
    <recommendedName>
        <fullName evidence="1">DUF2147 domain-containing protein</fullName>
    </recommendedName>
</protein>
<keyword evidence="3" id="KW-1185">Reference proteome</keyword>
<dbReference type="Proteomes" id="UP000615593">
    <property type="component" value="Unassembled WGS sequence"/>
</dbReference>
<organism evidence="2 3">
    <name type="scientific">Mesonia mobilis</name>
    <dbReference type="NCBI Taxonomy" id="369791"/>
    <lineage>
        <taxon>Bacteria</taxon>
        <taxon>Pseudomonadati</taxon>
        <taxon>Bacteroidota</taxon>
        <taxon>Flavobacteriia</taxon>
        <taxon>Flavobacteriales</taxon>
        <taxon>Flavobacteriaceae</taxon>
        <taxon>Mesonia</taxon>
    </lineage>
</organism>
<feature type="domain" description="DUF2147" evidence="1">
    <location>
        <begin position="23"/>
        <end position="138"/>
    </location>
</feature>
<dbReference type="Gene3D" id="2.40.128.520">
    <property type="match status" value="1"/>
</dbReference>
<proteinExistence type="predicted"/>
<sequence>MNFKALILLLCFPALMQSQEVIGKWKIIKEETGEARSIVKIYEEDGEVYGQVIRILNEAKRDKLCTKCKGEDKNKQIEGLILMKHFHKDGEEYVDGTIMNPDDGKIYKSKMWLDEDNPDLLNVRGYVGIFYKTVQWQRYE</sequence>
<dbReference type="Pfam" id="PF09917">
    <property type="entry name" value="DUF2147"/>
    <property type="match status" value="1"/>
</dbReference>
<accession>A0ABQ3BU56</accession>
<dbReference type="PANTHER" id="PTHR36919">
    <property type="entry name" value="BLR1215 PROTEIN"/>
    <property type="match status" value="1"/>
</dbReference>
<name>A0ABQ3BU56_9FLAO</name>
<comment type="caution">
    <text evidence="2">The sequence shown here is derived from an EMBL/GenBank/DDBJ whole genome shotgun (WGS) entry which is preliminary data.</text>
</comment>
<dbReference type="PANTHER" id="PTHR36919:SF3">
    <property type="entry name" value="BLL5882 PROTEIN"/>
    <property type="match status" value="1"/>
</dbReference>
<gene>
    <name evidence="2" type="ORF">GCM10008088_19200</name>
</gene>
<dbReference type="InterPro" id="IPR019223">
    <property type="entry name" value="DUF2147"/>
</dbReference>
<reference evidence="3" key="1">
    <citation type="journal article" date="2019" name="Int. J. Syst. Evol. Microbiol.">
        <title>The Global Catalogue of Microorganisms (GCM) 10K type strain sequencing project: providing services to taxonomists for standard genome sequencing and annotation.</title>
        <authorList>
            <consortium name="The Broad Institute Genomics Platform"/>
            <consortium name="The Broad Institute Genome Sequencing Center for Infectious Disease"/>
            <person name="Wu L."/>
            <person name="Ma J."/>
        </authorList>
    </citation>
    <scope>NUCLEOTIDE SEQUENCE [LARGE SCALE GENOMIC DNA]</scope>
    <source>
        <strain evidence="3">KCTC 12708</strain>
    </source>
</reference>